<feature type="region of interest" description="Disordered" evidence="1">
    <location>
        <begin position="129"/>
        <end position="155"/>
    </location>
</feature>
<evidence type="ECO:0000313" key="3">
    <source>
        <dbReference type="Proteomes" id="UP000007322"/>
    </source>
</evidence>
<protein>
    <submittedName>
        <fullName evidence="2">Uncharacterized protein</fullName>
    </submittedName>
</protein>
<dbReference type="KEGG" id="mtm:MYCTH_2126595"/>
<dbReference type="RefSeq" id="XP_003662838.1">
    <property type="nucleotide sequence ID" value="XM_003662790.1"/>
</dbReference>
<reference evidence="2 3" key="1">
    <citation type="journal article" date="2011" name="Nat. Biotechnol.">
        <title>Comparative genomic analysis of the thermophilic biomass-degrading fungi Myceliophthora thermophila and Thielavia terrestris.</title>
        <authorList>
            <person name="Berka R.M."/>
            <person name="Grigoriev I.V."/>
            <person name="Otillar R."/>
            <person name="Salamov A."/>
            <person name="Grimwood J."/>
            <person name="Reid I."/>
            <person name="Ishmael N."/>
            <person name="John T."/>
            <person name="Darmond C."/>
            <person name="Moisan M.-C."/>
            <person name="Henrissat B."/>
            <person name="Coutinho P.M."/>
            <person name="Lombard V."/>
            <person name="Natvig D.O."/>
            <person name="Lindquist E."/>
            <person name="Schmutz J."/>
            <person name="Lucas S."/>
            <person name="Harris P."/>
            <person name="Powlowski J."/>
            <person name="Bellemare A."/>
            <person name="Taylor D."/>
            <person name="Butler G."/>
            <person name="de Vries R.P."/>
            <person name="Allijn I.E."/>
            <person name="van den Brink J."/>
            <person name="Ushinsky S."/>
            <person name="Storms R."/>
            <person name="Powell A.J."/>
            <person name="Paulsen I.T."/>
            <person name="Elbourne L.D.H."/>
            <person name="Baker S.E."/>
            <person name="Magnuson J."/>
            <person name="LaBoissiere S."/>
            <person name="Clutterbuck A.J."/>
            <person name="Martinez D."/>
            <person name="Wogulis M."/>
            <person name="de Leon A.L."/>
            <person name="Rey M.W."/>
            <person name="Tsang A."/>
        </authorList>
    </citation>
    <scope>NUCLEOTIDE SEQUENCE [LARGE SCALE GENOMIC DNA]</scope>
    <source>
        <strain evidence="3">ATCC 42464 / BCRC 31852 / DSM 1799</strain>
    </source>
</reference>
<dbReference type="GeneID" id="11507464"/>
<name>G2QE10_THET4</name>
<dbReference type="AlphaFoldDB" id="G2QE10"/>
<sequence length="180" mass="19243">MTVDIYENPCVARMKHGHATPPGLPECRTTSHGSTRTVAGQAAKQVLSTDPGRRCAAYTEGTVICICLDPGHIWNTDVGTNIFWKRDTVSNRRGGLVEIQLDANIGVPMSPDIAYRPFHLIKQQSAGAKCLGPEQDPAQPSASQETPVSSDSSGQGTRWVVVFSFLAFLVPARTAPIAAA</sequence>
<evidence type="ECO:0000313" key="2">
    <source>
        <dbReference type="EMBL" id="AEO57593.1"/>
    </source>
</evidence>
<dbReference type="HOGENOM" id="CLU_1497235_0_0_1"/>
<dbReference type="Proteomes" id="UP000007322">
    <property type="component" value="Chromosome 3"/>
</dbReference>
<accession>G2QE10</accession>
<organism evidence="2 3">
    <name type="scientific">Thermothelomyces thermophilus (strain ATCC 42464 / BCRC 31852 / DSM 1799)</name>
    <name type="common">Sporotrichum thermophile</name>
    <dbReference type="NCBI Taxonomy" id="573729"/>
    <lineage>
        <taxon>Eukaryota</taxon>
        <taxon>Fungi</taxon>
        <taxon>Dikarya</taxon>
        <taxon>Ascomycota</taxon>
        <taxon>Pezizomycotina</taxon>
        <taxon>Sordariomycetes</taxon>
        <taxon>Sordariomycetidae</taxon>
        <taxon>Sordariales</taxon>
        <taxon>Chaetomiaceae</taxon>
        <taxon>Thermothelomyces</taxon>
    </lineage>
</organism>
<evidence type="ECO:0000256" key="1">
    <source>
        <dbReference type="SAM" id="MobiDB-lite"/>
    </source>
</evidence>
<keyword evidence="3" id="KW-1185">Reference proteome</keyword>
<feature type="compositionally biased region" description="Polar residues" evidence="1">
    <location>
        <begin position="138"/>
        <end position="155"/>
    </location>
</feature>
<dbReference type="VEuPathDB" id="FungiDB:MYCTH_2126595"/>
<gene>
    <name evidence="2" type="ORF">MYCTH_2126595</name>
</gene>
<dbReference type="EMBL" id="CP003004">
    <property type="protein sequence ID" value="AEO57593.1"/>
    <property type="molecule type" value="Genomic_DNA"/>
</dbReference>
<dbReference type="InParanoid" id="G2QE10"/>
<proteinExistence type="predicted"/>